<name>A0A6J7KF41_9ZZZZ</name>
<feature type="transmembrane region" description="Helical" evidence="1">
    <location>
        <begin position="35"/>
        <end position="53"/>
    </location>
</feature>
<proteinExistence type="predicted"/>
<feature type="transmembrane region" description="Helical" evidence="1">
    <location>
        <begin position="60"/>
        <end position="79"/>
    </location>
</feature>
<dbReference type="EMBL" id="CAFBNN010000095">
    <property type="protein sequence ID" value="CAB4954858.1"/>
    <property type="molecule type" value="Genomic_DNA"/>
</dbReference>
<dbReference type="AlphaFoldDB" id="A0A6J7KF41"/>
<keyword evidence="1" id="KW-1133">Transmembrane helix</keyword>
<keyword evidence="1" id="KW-0812">Transmembrane</keyword>
<accession>A0A6J7KF41</accession>
<evidence type="ECO:0000313" key="2">
    <source>
        <dbReference type="EMBL" id="CAB4954858.1"/>
    </source>
</evidence>
<organism evidence="2">
    <name type="scientific">freshwater metagenome</name>
    <dbReference type="NCBI Taxonomy" id="449393"/>
    <lineage>
        <taxon>unclassified sequences</taxon>
        <taxon>metagenomes</taxon>
        <taxon>ecological metagenomes</taxon>
    </lineage>
</organism>
<feature type="transmembrane region" description="Helical" evidence="1">
    <location>
        <begin position="91"/>
        <end position="113"/>
    </location>
</feature>
<gene>
    <name evidence="2" type="ORF">UFOPK3797_00733</name>
</gene>
<protein>
    <submittedName>
        <fullName evidence="2">Unannotated protein</fullName>
    </submittedName>
</protein>
<feature type="transmembrane region" description="Helical" evidence="1">
    <location>
        <begin position="125"/>
        <end position="147"/>
    </location>
</feature>
<keyword evidence="1" id="KW-0472">Membrane</keyword>
<sequence>MLTSPFSKLLEPGLSLSAGEPISVLLFNPGGPTSPSLYIFAPFILFLLITLITKDQRSNGLLALVALVLSITLSSYFVSSNNSSAQRVWTGSLLVLAQFVLLLSIFSIAEKLLPQLRRINLGYKHFISAFTAITTISSALLITGWGVTVGANSLVRTDNEQVIPAFISDLATTNEKPKTLVVRKNQDQVKYFISRGSDLIIGDPDVSTQTPEIVHKSVVDLFNGIGASSSQVLGSYGIQYIFMKDPADPALVRTIDGIGGFTRSSSTKDGVIWKVNNAKARIVFKNSSGKFSTINSTDKSANGYVSSDGFVIVAEKYDPSWKLLLNGRNVPLEKNEFGQPVFKIDQPGEILVTHDGTARRGWISIQLIVILSVVILALPSGRKRKEVPLEELL</sequence>
<evidence type="ECO:0000256" key="1">
    <source>
        <dbReference type="SAM" id="Phobius"/>
    </source>
</evidence>
<reference evidence="2" key="1">
    <citation type="submission" date="2020-05" db="EMBL/GenBank/DDBJ databases">
        <authorList>
            <person name="Chiriac C."/>
            <person name="Salcher M."/>
            <person name="Ghai R."/>
            <person name="Kavagutti S V."/>
        </authorList>
    </citation>
    <scope>NUCLEOTIDE SEQUENCE</scope>
</reference>